<evidence type="ECO:0000256" key="1">
    <source>
        <dbReference type="ARBA" id="ARBA00023015"/>
    </source>
</evidence>
<keyword evidence="1" id="KW-0805">Transcription regulation</keyword>
<keyword evidence="7" id="KW-1185">Reference proteome</keyword>
<keyword evidence="3" id="KW-0804">Transcription</keyword>
<dbReference type="InterPro" id="IPR016032">
    <property type="entry name" value="Sig_transdc_resp-reg_C-effctor"/>
</dbReference>
<dbReference type="SUPFAM" id="SSF46894">
    <property type="entry name" value="C-terminal effector domain of the bipartite response regulators"/>
    <property type="match status" value="1"/>
</dbReference>
<accession>A0ABV1QXU0</accession>
<evidence type="ECO:0000313" key="6">
    <source>
        <dbReference type="EMBL" id="MER2287352.1"/>
    </source>
</evidence>
<feature type="DNA-binding region" description="OmpR/PhoB-type" evidence="4">
    <location>
        <begin position="125"/>
        <end position="228"/>
    </location>
</feature>
<dbReference type="CDD" id="cd00383">
    <property type="entry name" value="trans_reg_C"/>
    <property type="match status" value="1"/>
</dbReference>
<dbReference type="InterPro" id="IPR001867">
    <property type="entry name" value="OmpR/PhoB-type_DNA-bd"/>
</dbReference>
<dbReference type="InterPro" id="IPR039420">
    <property type="entry name" value="WalR-like"/>
</dbReference>
<evidence type="ECO:0000256" key="2">
    <source>
        <dbReference type="ARBA" id="ARBA00023125"/>
    </source>
</evidence>
<protein>
    <submittedName>
        <fullName evidence="6">Response regulator transcription factor</fullName>
    </submittedName>
</protein>
<dbReference type="SMART" id="SM00862">
    <property type="entry name" value="Trans_reg_C"/>
    <property type="match status" value="1"/>
</dbReference>
<evidence type="ECO:0000259" key="5">
    <source>
        <dbReference type="PROSITE" id="PS51755"/>
    </source>
</evidence>
<dbReference type="PANTHER" id="PTHR48111">
    <property type="entry name" value="REGULATOR OF RPOS"/>
    <property type="match status" value="1"/>
</dbReference>
<reference evidence="6" key="1">
    <citation type="submission" date="2024-06" db="EMBL/GenBank/DDBJ databases">
        <authorList>
            <person name="Campbell A.G."/>
        </authorList>
    </citation>
    <scope>NUCLEOTIDE SEQUENCE</scope>
    <source>
        <strain evidence="6">EM17</strain>
    </source>
</reference>
<keyword evidence="2 4" id="KW-0238">DNA-binding</keyword>
<evidence type="ECO:0000256" key="3">
    <source>
        <dbReference type="ARBA" id="ARBA00023163"/>
    </source>
</evidence>
<dbReference type="RefSeq" id="WP_007568646.1">
    <property type="nucleotide sequence ID" value="NZ_JBELQD010000001.1"/>
</dbReference>
<evidence type="ECO:0000256" key="4">
    <source>
        <dbReference type="PROSITE-ProRule" id="PRU01091"/>
    </source>
</evidence>
<dbReference type="PROSITE" id="PS51755">
    <property type="entry name" value="OMPR_PHOB"/>
    <property type="match status" value="1"/>
</dbReference>
<dbReference type="Gene3D" id="1.10.10.10">
    <property type="entry name" value="Winged helix-like DNA-binding domain superfamily/Winged helix DNA-binding domain"/>
    <property type="match status" value="1"/>
</dbReference>
<dbReference type="PANTHER" id="PTHR48111:SF67">
    <property type="entry name" value="TRANSCRIPTIONAL REGULATORY PROTEIN TCTD"/>
    <property type="match status" value="1"/>
</dbReference>
<dbReference type="EMBL" id="JBELQD010000001">
    <property type="protein sequence ID" value="MER2287352.1"/>
    <property type="molecule type" value="Genomic_DNA"/>
</dbReference>
<sequence>MYVVMDERSMVTDGYVASFSREGVSAVGLLASDFKGWLQTAREPDLDAVQGFLLGDCAQRSSLPDLIHKRSRAPIIAMIETRSLTETLDLFTAGIDDVVRKPVHVREIMARTESVWRRSQRSQHATAKEAADRTERLRVYFDGRDPDIDGEKIALPRRERQILELLIRNRGRRLTKEQVFNAVYGAFTSDVDESVVESHISKLRKKLREKLSFDPIEVRRYLGYAFVS</sequence>
<dbReference type="Proteomes" id="UP001432995">
    <property type="component" value="Unassembled WGS sequence"/>
</dbReference>
<dbReference type="InterPro" id="IPR036388">
    <property type="entry name" value="WH-like_DNA-bd_sf"/>
</dbReference>
<dbReference type="Pfam" id="PF00486">
    <property type="entry name" value="Trans_reg_C"/>
    <property type="match status" value="1"/>
</dbReference>
<comment type="caution">
    <text evidence="6">The sequence shown here is derived from an EMBL/GenBank/DDBJ whole genome shotgun (WGS) entry which is preliminary data.</text>
</comment>
<dbReference type="SUPFAM" id="SSF52172">
    <property type="entry name" value="CheY-like"/>
    <property type="match status" value="1"/>
</dbReference>
<feature type="domain" description="OmpR/PhoB-type" evidence="5">
    <location>
        <begin position="125"/>
        <end position="228"/>
    </location>
</feature>
<gene>
    <name evidence="6" type="ORF">ABS770_03710</name>
</gene>
<dbReference type="InterPro" id="IPR011006">
    <property type="entry name" value="CheY-like_superfamily"/>
</dbReference>
<evidence type="ECO:0000313" key="7">
    <source>
        <dbReference type="Proteomes" id="UP001432995"/>
    </source>
</evidence>
<name>A0ABV1QXU0_9HYPH</name>
<organism evidence="6 7">
    <name type="scientific">Methylobacterium brachiatum</name>
    <dbReference type="NCBI Taxonomy" id="269660"/>
    <lineage>
        <taxon>Bacteria</taxon>
        <taxon>Pseudomonadati</taxon>
        <taxon>Pseudomonadota</taxon>
        <taxon>Alphaproteobacteria</taxon>
        <taxon>Hyphomicrobiales</taxon>
        <taxon>Methylobacteriaceae</taxon>
        <taxon>Methylobacterium</taxon>
    </lineage>
</organism>
<dbReference type="Gene3D" id="3.40.50.2300">
    <property type="match status" value="1"/>
</dbReference>
<proteinExistence type="predicted"/>